<name>A0A0G4HLZ4_9ALVE</name>
<protein>
    <submittedName>
        <fullName evidence="2">Uncharacterized protein</fullName>
    </submittedName>
</protein>
<sequence>MQCQEPFRPDLLDPFRLLRASLRSSSSGVAFPCPTSSSSHSSPLSVGIDGFCPTEDDTGSPPDCVAERAWVPFHQNPRGAHRFSDALSRQGLTVGADAGGRTYEEEQEWGVFLGWLFSELLLDTEGDRERKPTRCLGEEERPLQPVEGSVAFRSSLQTQSGATAAACSSHLVIQRGREKGTAELGRSLSRFTSEGQTSIDSPSPRPAPNPYRRVAHSRDASLTSSCSPSLSFLGVVKLCRSLLEARDAVGRSLQQAPGCIPSYASAGMRKVFLSLLWTKDRVTKVVWMAIAGHDTLFLLLRLYAPMLLLVS</sequence>
<gene>
    <name evidence="2" type="ORF">Cvel_7419</name>
</gene>
<feature type="compositionally biased region" description="Polar residues" evidence="1">
    <location>
        <begin position="191"/>
        <end position="201"/>
    </location>
</feature>
<feature type="region of interest" description="Disordered" evidence="1">
    <location>
        <begin position="191"/>
        <end position="210"/>
    </location>
</feature>
<organism evidence="2">
    <name type="scientific">Chromera velia CCMP2878</name>
    <dbReference type="NCBI Taxonomy" id="1169474"/>
    <lineage>
        <taxon>Eukaryota</taxon>
        <taxon>Sar</taxon>
        <taxon>Alveolata</taxon>
        <taxon>Colpodellida</taxon>
        <taxon>Chromeraceae</taxon>
        <taxon>Chromera</taxon>
    </lineage>
</organism>
<dbReference type="VEuPathDB" id="CryptoDB:Cvel_7419"/>
<evidence type="ECO:0000256" key="1">
    <source>
        <dbReference type="SAM" id="MobiDB-lite"/>
    </source>
</evidence>
<reference evidence="2" key="1">
    <citation type="submission" date="2014-11" db="EMBL/GenBank/DDBJ databases">
        <authorList>
            <person name="Otto D Thomas"/>
            <person name="Naeem Raeece"/>
        </authorList>
    </citation>
    <scope>NUCLEOTIDE SEQUENCE</scope>
</reference>
<proteinExistence type="predicted"/>
<accession>A0A0G4HLZ4</accession>
<dbReference type="EMBL" id="CDMZ01003115">
    <property type="protein sequence ID" value="CEM45156.1"/>
    <property type="molecule type" value="Genomic_DNA"/>
</dbReference>
<evidence type="ECO:0000313" key="2">
    <source>
        <dbReference type="EMBL" id="CEM45156.1"/>
    </source>
</evidence>
<dbReference type="AlphaFoldDB" id="A0A0G4HLZ4"/>